<feature type="compositionally biased region" description="Low complexity" evidence="9">
    <location>
        <begin position="103"/>
        <end position="123"/>
    </location>
</feature>
<evidence type="ECO:0000256" key="3">
    <source>
        <dbReference type="ARBA" id="ARBA00022771"/>
    </source>
</evidence>
<feature type="domain" description="C2H2-type" evidence="10">
    <location>
        <begin position="361"/>
        <end position="388"/>
    </location>
</feature>
<dbReference type="PROSITE" id="PS00028">
    <property type="entry name" value="ZINC_FINGER_C2H2_1"/>
    <property type="match status" value="2"/>
</dbReference>
<keyword evidence="12" id="KW-1185">Reference proteome</keyword>
<evidence type="ECO:0000256" key="6">
    <source>
        <dbReference type="ARBA" id="ARBA00023163"/>
    </source>
</evidence>
<protein>
    <recommendedName>
        <fullName evidence="10">C2H2-type domain-containing protein</fullName>
    </recommendedName>
</protein>
<evidence type="ECO:0000256" key="5">
    <source>
        <dbReference type="ARBA" id="ARBA00023015"/>
    </source>
</evidence>
<keyword evidence="7" id="KW-0539">Nucleus</keyword>
<proteinExistence type="predicted"/>
<dbReference type="Proteomes" id="UP000297245">
    <property type="component" value="Unassembled WGS sequence"/>
</dbReference>
<evidence type="ECO:0000256" key="9">
    <source>
        <dbReference type="SAM" id="MobiDB-lite"/>
    </source>
</evidence>
<dbReference type="PANTHER" id="PTHR46179">
    <property type="entry name" value="ZINC FINGER PROTEIN"/>
    <property type="match status" value="1"/>
</dbReference>
<dbReference type="PROSITE" id="PS50157">
    <property type="entry name" value="ZINC_FINGER_C2H2_2"/>
    <property type="match status" value="1"/>
</dbReference>
<accession>A0A4S8L754</accession>
<evidence type="ECO:0000313" key="11">
    <source>
        <dbReference type="EMBL" id="THU84492.1"/>
    </source>
</evidence>
<dbReference type="Gene3D" id="3.30.160.60">
    <property type="entry name" value="Classic Zinc Finger"/>
    <property type="match status" value="1"/>
</dbReference>
<dbReference type="InterPro" id="IPR013087">
    <property type="entry name" value="Znf_C2H2_type"/>
</dbReference>
<reference evidence="11 12" key="1">
    <citation type="journal article" date="2019" name="Nat. Ecol. Evol.">
        <title>Megaphylogeny resolves global patterns of mushroom evolution.</title>
        <authorList>
            <person name="Varga T."/>
            <person name="Krizsan K."/>
            <person name="Foldi C."/>
            <person name="Dima B."/>
            <person name="Sanchez-Garcia M."/>
            <person name="Sanchez-Ramirez S."/>
            <person name="Szollosi G.J."/>
            <person name="Szarkandi J.G."/>
            <person name="Papp V."/>
            <person name="Albert L."/>
            <person name="Andreopoulos W."/>
            <person name="Angelini C."/>
            <person name="Antonin V."/>
            <person name="Barry K.W."/>
            <person name="Bougher N.L."/>
            <person name="Buchanan P."/>
            <person name="Buyck B."/>
            <person name="Bense V."/>
            <person name="Catcheside P."/>
            <person name="Chovatia M."/>
            <person name="Cooper J."/>
            <person name="Damon W."/>
            <person name="Desjardin D."/>
            <person name="Finy P."/>
            <person name="Geml J."/>
            <person name="Haridas S."/>
            <person name="Hughes K."/>
            <person name="Justo A."/>
            <person name="Karasinski D."/>
            <person name="Kautmanova I."/>
            <person name="Kiss B."/>
            <person name="Kocsube S."/>
            <person name="Kotiranta H."/>
            <person name="LaButti K.M."/>
            <person name="Lechner B.E."/>
            <person name="Liimatainen K."/>
            <person name="Lipzen A."/>
            <person name="Lukacs Z."/>
            <person name="Mihaltcheva S."/>
            <person name="Morgado L.N."/>
            <person name="Niskanen T."/>
            <person name="Noordeloos M.E."/>
            <person name="Ohm R.A."/>
            <person name="Ortiz-Santana B."/>
            <person name="Ovrebo C."/>
            <person name="Racz N."/>
            <person name="Riley R."/>
            <person name="Savchenko A."/>
            <person name="Shiryaev A."/>
            <person name="Soop K."/>
            <person name="Spirin V."/>
            <person name="Szebenyi C."/>
            <person name="Tomsovsky M."/>
            <person name="Tulloss R.E."/>
            <person name="Uehling J."/>
            <person name="Grigoriev I.V."/>
            <person name="Vagvolgyi C."/>
            <person name="Papp T."/>
            <person name="Martin F.M."/>
            <person name="Miettinen O."/>
            <person name="Hibbett D.S."/>
            <person name="Nagy L.G."/>
        </authorList>
    </citation>
    <scope>NUCLEOTIDE SEQUENCE [LARGE SCALE GENOMIC DNA]</scope>
    <source>
        <strain evidence="11 12">CBS 962.96</strain>
    </source>
</reference>
<dbReference type="GO" id="GO:0005634">
    <property type="term" value="C:nucleus"/>
    <property type="evidence" value="ECO:0007669"/>
    <property type="project" value="UniProtKB-SubCell"/>
</dbReference>
<feature type="compositionally biased region" description="Polar residues" evidence="9">
    <location>
        <begin position="274"/>
        <end position="289"/>
    </location>
</feature>
<evidence type="ECO:0000256" key="4">
    <source>
        <dbReference type="ARBA" id="ARBA00022833"/>
    </source>
</evidence>
<gene>
    <name evidence="11" type="ORF">K435DRAFT_971117</name>
</gene>
<dbReference type="PANTHER" id="PTHR46179:SF13">
    <property type="entry name" value="C2H2-TYPE DOMAIN-CONTAINING PROTEIN"/>
    <property type="match status" value="1"/>
</dbReference>
<keyword evidence="2" id="KW-0479">Metal-binding</keyword>
<organism evidence="11 12">
    <name type="scientific">Dendrothele bispora (strain CBS 962.96)</name>
    <dbReference type="NCBI Taxonomy" id="1314807"/>
    <lineage>
        <taxon>Eukaryota</taxon>
        <taxon>Fungi</taxon>
        <taxon>Dikarya</taxon>
        <taxon>Basidiomycota</taxon>
        <taxon>Agaricomycotina</taxon>
        <taxon>Agaricomycetes</taxon>
        <taxon>Agaricomycetidae</taxon>
        <taxon>Agaricales</taxon>
        <taxon>Agaricales incertae sedis</taxon>
        <taxon>Dendrothele</taxon>
    </lineage>
</organism>
<dbReference type="InterPro" id="IPR051061">
    <property type="entry name" value="Zinc_finger_trans_reg"/>
</dbReference>
<dbReference type="GO" id="GO:0006357">
    <property type="term" value="P:regulation of transcription by RNA polymerase II"/>
    <property type="evidence" value="ECO:0007669"/>
    <property type="project" value="TreeGrafter"/>
</dbReference>
<keyword evidence="6" id="KW-0804">Transcription</keyword>
<evidence type="ECO:0000256" key="1">
    <source>
        <dbReference type="ARBA" id="ARBA00004123"/>
    </source>
</evidence>
<evidence type="ECO:0000259" key="10">
    <source>
        <dbReference type="PROSITE" id="PS50157"/>
    </source>
</evidence>
<keyword evidence="3 8" id="KW-0863">Zinc-finger</keyword>
<dbReference type="AlphaFoldDB" id="A0A4S8L754"/>
<comment type="subcellular location">
    <subcellularLocation>
        <location evidence="1">Nucleus</location>
    </subcellularLocation>
</comment>
<feature type="region of interest" description="Disordered" evidence="9">
    <location>
        <begin position="260"/>
        <end position="289"/>
    </location>
</feature>
<evidence type="ECO:0000256" key="2">
    <source>
        <dbReference type="ARBA" id="ARBA00022723"/>
    </source>
</evidence>
<sequence length="401" mass="44458">MLTVAATSGLSIMIRSKDPHFSLNDIMFITEYQEQDLYQTTHSLNVSISKERDIGGQFIRISFSNSSHPTSRTLGHVNGLQHSDYSSPVQSFQGFQGSNGEPSVYSSYLSSPSPGSTSSQSQTIVGHDDAASAFRQPDSNAAFTMTDNPTEIYSDSLDLNLIHDINTMQTHFTTPAFPLAPPSHTEVFGFSDINGEVLMNYPIATHSIQFPDSDNLNSATCALASPAPSSQYSEPMTDAPVDSISYKDSLIDTITDLSLTSNSSTSVQDPPSDDLTSNDDNTFPEQQPQLSIDPKRTLKCRFAGCTKRFARKYHRQVHENSHKPKLRVPLTCRHPNCTAQFGRPHDRMRHEVAKHGIRPQHICEDCGKFFASQAKLNVHKCDHLPTQRHRYNGSKSGRSIY</sequence>
<dbReference type="SMART" id="SM00355">
    <property type="entry name" value="ZnF_C2H2"/>
    <property type="match status" value="3"/>
</dbReference>
<name>A0A4S8L754_DENBC</name>
<keyword evidence="5" id="KW-0805">Transcription regulation</keyword>
<keyword evidence="4" id="KW-0862">Zinc</keyword>
<evidence type="ECO:0000313" key="12">
    <source>
        <dbReference type="Proteomes" id="UP000297245"/>
    </source>
</evidence>
<evidence type="ECO:0000256" key="8">
    <source>
        <dbReference type="PROSITE-ProRule" id="PRU00042"/>
    </source>
</evidence>
<evidence type="ECO:0000256" key="7">
    <source>
        <dbReference type="ARBA" id="ARBA00023242"/>
    </source>
</evidence>
<dbReference type="GO" id="GO:0008270">
    <property type="term" value="F:zinc ion binding"/>
    <property type="evidence" value="ECO:0007669"/>
    <property type="project" value="UniProtKB-KW"/>
</dbReference>
<dbReference type="EMBL" id="ML179596">
    <property type="protein sequence ID" value="THU84492.1"/>
    <property type="molecule type" value="Genomic_DNA"/>
</dbReference>
<feature type="region of interest" description="Disordered" evidence="9">
    <location>
        <begin position="103"/>
        <end position="125"/>
    </location>
</feature>
<dbReference type="OrthoDB" id="3041643at2759"/>